<evidence type="ECO:0000256" key="1">
    <source>
        <dbReference type="SAM" id="Coils"/>
    </source>
</evidence>
<organism evidence="3 4">
    <name type="scientific">Adineta ricciae</name>
    <name type="common">Rotifer</name>
    <dbReference type="NCBI Taxonomy" id="249248"/>
    <lineage>
        <taxon>Eukaryota</taxon>
        <taxon>Metazoa</taxon>
        <taxon>Spiralia</taxon>
        <taxon>Gnathifera</taxon>
        <taxon>Rotifera</taxon>
        <taxon>Eurotatoria</taxon>
        <taxon>Bdelloidea</taxon>
        <taxon>Adinetida</taxon>
        <taxon>Adinetidae</taxon>
        <taxon>Adineta</taxon>
    </lineage>
</organism>
<comment type="caution">
    <text evidence="3">The sequence shown here is derived from an EMBL/GenBank/DDBJ whole genome shotgun (WGS) entry which is preliminary data.</text>
</comment>
<feature type="coiled-coil region" evidence="1">
    <location>
        <begin position="3798"/>
        <end position="4015"/>
    </location>
</feature>
<dbReference type="EMBL" id="CAJNOJ010000047">
    <property type="protein sequence ID" value="CAF0953569.1"/>
    <property type="molecule type" value="Genomic_DNA"/>
</dbReference>
<feature type="region of interest" description="Disordered" evidence="2">
    <location>
        <begin position="3172"/>
        <end position="3196"/>
    </location>
</feature>
<feature type="coiled-coil region" evidence="1">
    <location>
        <begin position="1012"/>
        <end position="1127"/>
    </location>
</feature>
<feature type="coiled-coil region" evidence="1">
    <location>
        <begin position="904"/>
        <end position="959"/>
    </location>
</feature>
<gene>
    <name evidence="3" type="ORF">EDS130_LOCUS12468</name>
</gene>
<feature type="coiled-coil region" evidence="1">
    <location>
        <begin position="282"/>
        <end position="379"/>
    </location>
</feature>
<feature type="compositionally biased region" description="Low complexity" evidence="2">
    <location>
        <begin position="13"/>
        <end position="25"/>
    </location>
</feature>
<dbReference type="Proteomes" id="UP000663852">
    <property type="component" value="Unassembled WGS sequence"/>
</dbReference>
<dbReference type="PANTHER" id="PTHR23159:SF31">
    <property type="entry name" value="CENTROSOME-ASSOCIATED PROTEIN CEP250 ISOFORM X1"/>
    <property type="match status" value="1"/>
</dbReference>
<feature type="coiled-coil region" evidence="1">
    <location>
        <begin position="2652"/>
        <end position="2725"/>
    </location>
</feature>
<feature type="region of interest" description="Disordered" evidence="2">
    <location>
        <begin position="2103"/>
        <end position="2126"/>
    </location>
</feature>
<feature type="coiled-coil region" evidence="1">
    <location>
        <begin position="1502"/>
        <end position="1565"/>
    </location>
</feature>
<evidence type="ECO:0000313" key="4">
    <source>
        <dbReference type="Proteomes" id="UP000663852"/>
    </source>
</evidence>
<feature type="compositionally biased region" description="Polar residues" evidence="2">
    <location>
        <begin position="3186"/>
        <end position="3196"/>
    </location>
</feature>
<feature type="coiled-coil region" evidence="1">
    <location>
        <begin position="3196"/>
        <end position="3300"/>
    </location>
</feature>
<proteinExistence type="predicted"/>
<feature type="region of interest" description="Disordered" evidence="2">
    <location>
        <begin position="1"/>
        <end position="33"/>
    </location>
</feature>
<reference evidence="3" key="1">
    <citation type="submission" date="2021-02" db="EMBL/GenBank/DDBJ databases">
        <authorList>
            <person name="Nowell W R."/>
        </authorList>
    </citation>
    <scope>NUCLEOTIDE SEQUENCE</scope>
</reference>
<keyword evidence="1" id="KW-0175">Coiled coil</keyword>
<feature type="coiled-coil region" evidence="1">
    <location>
        <begin position="2774"/>
        <end position="2973"/>
    </location>
</feature>
<feature type="coiled-coil region" evidence="1">
    <location>
        <begin position="794"/>
        <end position="864"/>
    </location>
</feature>
<feature type="region of interest" description="Disordered" evidence="2">
    <location>
        <begin position="1952"/>
        <end position="1993"/>
    </location>
</feature>
<protein>
    <submittedName>
        <fullName evidence="3">Uncharacterized protein</fullName>
    </submittedName>
</protein>
<accession>A0A814DEP1</accession>
<feature type="coiled-coil region" evidence="1">
    <location>
        <begin position="3632"/>
        <end position="3750"/>
    </location>
</feature>
<dbReference type="PANTHER" id="PTHR23159">
    <property type="entry name" value="CENTROSOMAL PROTEIN 2"/>
    <property type="match status" value="1"/>
</dbReference>
<sequence>MMTSQSQDTHDFSSLITRSNSSLSNETDSESKSFSIPYIDTSSIDDFDSKHDTGNSLTRQISLSETDLLASIHRTKQNFDPHSEHDIPDDILFLEWDKERNLYQDYINSLRKEIRVLLQERAEYQTQKRSDDQTKIDLLQKSLEEKNLVIGQFQTDSELLKERNTNFIRKITSLESDTKSNLNLIDELKQKITDLTIDLQNHILIKRRLDISINNLESDCKIIDTERIKLTNEMKENQHNKQELEKLLQKANVQIAELGKFCRLTEILHTSPDNHNKICSTIEMLRSENVQVRSQLSSVQRRTVQEKQQIMDYLRQIEADLIEKEQIKQREALLRQDYEQLQVAHKQDRHEIEQLKNSINQDQQTIEDLKQQCSVLLHEKNQLDMYRTEIKPSIAHSHESIDQLIPIMDNQHQIEQTSILNEKYKKLQEDFDNLNERYQDKQAWTQYQQNQLLALCDRLQFTNGDRNTPFDELLLQIENRFANLKHECDTLANHVILLQANASTDKEGSDRSNEDELRKNLAVLTNQCAQLEEANRAWQQFQRSQLESFRLKLQHRFPLEDKISFDEIAEIIVDQVDSINRQDVSPLAEDISLRNVKLVQSAPSTTDDPEEELRLLRDNISTLTAQCAQLDEANRAWPIYHQTQLQNFQNELQQILPLSENVPFDQLPPFIRQQIDQEKQHLQQLYDDLQLESATNLQTIKQSYTNTVNELTQELSVLKEQLDKRSPHDLHQLDEARVASNENGDRISVGNDWEDVGIDLTLLQTPLDIVRNELGNYLSDDTNGSFEEVVRGIGERIRNEREKMNERYDALEKLNQDLHSESEMNLESIRQSYLNTVDELNQELMAMKERCEQLDAEKQSLNEKLSDDQLFEKSHLEAHSFREQLRNLLSLSNEIPSDEIISSLDQLIQENLSLKQNEDSLRRDLENVNEQLINIYNQCEQLQENNKQLLLEKQTLNQNISIDDDQLKADYTALQNQCTQLDAANRAWQLFYDNQMDLLRNKFQDSFNFDQNENFEQIIEIIVEKLDQERQKKDSVQSDSQINAIIDSLRTSQDTEQMDHLQQEIQSLEEQLKDSQSSLDMLTTNLQLITEENTLLKQQNSEIKQKNSLLIDDNNELNNRLNELQSRNIMQISSTDQSSTEDVSRHLVESVHSSNDDRETEEIEQLKLDVTRLTLQCAQLDEANRAWQQFHQNQLELLRDRFQGWFQIDPNSSFEQIIQQIFTHLNQSRLHQQSTLQNENLSDSYALIDSLQKQLSNYQNNESILVQNLEQLNQRLLDVYKQCEEFRELNSQLILSKQQADKELEEREKQIYELQQSTNQKLHLSSENLIEHNVNQNEEDILQHSTDHTAPTTEHSEPRETNSLQLNEIVSLDQLPPFIRQQIDQEKQHLQQLYDDLQLESATNLQTIKQSYTNTVNELTQELSVLKEQLDKRSPHDLHQLDEARVASNENGDRISVGNDWEDVGIDLTSLQTPLDIVRNDLGDYLSDDTNGSFEEVVRGIGERIRNEREKMNERYDALEKLNLDMRLAADTNMESVRQSCLSIIKDLNEELLNVKAQCTELDIQNKQLLIEISNLNGQLNDRSLVLGHHSSSDPNFLQLQSPIKTNGQFSQHPPSIPDEDKLEIVPVTIDNHPSMIDKDIQTESLHQLWPTFDEENLSSNNDEDEERLNDYMIELASRSPTELADLLNKECQQILDKQKFNSSSFSDLDLNQLSLIALHSLHNQHLIDDAKSLYNETVVRALKQEYELLNNEKNDLIEQLTKTEQEYFQAKDTIKELTEKYEIQKSQLEASLSDLEQENRRLKNELNQHPEQIENDQYELLQKEFDQLKQENNDLVNENELLKDYNAQMFQEKLQEKRDNDLVEITSSRDADIQSHLKETTLQSDWNDQTSLEEEIERLKTTIDEVQLENDNLKDLNSQLYNSVNIRSNSTLTDIAIQCSPLLVDNSDVTSAESNDWNDQSSRIEESTLSSITETNSNRETVDNETQTDGDQQQDKLVQVNSKLKRALQTMKDKINRFTVEQSELFPNPTEDTLMRLDQLIATLEQFKHDKFRNNEEIQDLKAQLTERNEELKQNLSNTSAIGEYQNQIAELTQQREQLQQQFEELSRSTNTMDNESQTDEQQKDKLVQVNTKLKRALQNIKDRIQRVINEKPELFPDPGEDTMERLDQLIAIIENQAVQIQVLQSECDQTRQEVVELQNTHREQRVEKSSEELSIEDYRKQVEQLQQALDRYKTLDQELDTQAKKYEHNIDLLQREIVQQNEQLNRYKGEHTGVVTATEVVTTICAETAQAETQTDDRQHDKLVQVNNKLKRALQGLKDKIHRFVLDRPDLFDGIGEETSERLDNLIFSVENQATQIDKLQDHVNELESSLEALRNEQRTVTSSDDASTTDDYRKQVNQLQQALSEKDQERSLLREHLNEVEIELRKALDDNALVVDKYELLKQERDVLVEESQHEITQLQEELNNLKQVPDCQHEETQTDDDIQTLRDLIGQQSQEIIDLKQTNSLLSSEISSHAQNASLTQTVDSEVQTDDRQQEKLAQINTKLKRALQGLKDKIQRIAAERSELFEGVGGETGERLDHLIATLDNQYTKIDVLQTENDQLQEQLRKTVSDVETSSKLTTQEPVVSVASSLDEHNSDESITLPTSSANDHYLNQIDQLQQALAEKDQQKILLQQRLDELEQELRKALDDHASLTNTYEAFVEQQALDSEERQQELDALRRKLGERDEDTKMIKDLKERNMILSSELESQVNCQPSIETVECETQTEDRQHEKLTQMNTKLKRALQGLKDKIHRLVSERPDLFAGISEETNERLDHLISTVENQAIQLDSLRTEYNQMDEKYQDQMKQLENELQARMTELDDERRLKMDEISTVVPVTSSPPADDKASLLEEYQNQIEQLQRNLSEKDEERDLLREYMNEIETEFRQALDKHAALEQERDALLTQQSRLSAESEHTIRQLQEELIELKQLPVTENLEIQTNETMKSWNELVKENSDQIAKLYDENTKLSSQVEMIEQQKKEIEEHSQNYEKQLDELIEERRRLQEEIERMKSLVKEMKDTEVQTDDGQQEKLTQMNTKLKRALQGLKDKIYRLVSEKPDLFDGIGEDTSERLDHLIATIENQAAKINLLQTEHAETEVQLRNNMRDLQSSLEASQKELEYERHVKIQPLSSSAPAFDEHNSDESTTLPTSSTNDHYLNQIDQLQQALAEKDQQKILLQQRLDELEQELRKALDDHASLTNTYEAFVEQQALDSEERQQELDALRRKLGERDEDIKMIEDLKERNMVLSSELESQMQIVNERKQIEDQLIEERARLLQEIQKRSSQPTETIESESQTDDSQTDKTSQTNTKLKRALQGLKEKLHQLALQKPEFFDGIGDETDVRFNHVISTVGNQAAEIEILHTKQRELEEQLGSTKSDATSSANIEEYRNEFDQLRVNLAEKEEERVALAKRLTEIENELKQITEDNESLKNSYEEQIQSFLEERSTLFENQAQRFAQCEHEIIELKSENERLQEELTKYQHTSDCQDAETQTSENIQELHDLIQQQAEELKSLEEKCQLLSSQIDSNVSVQTELQNHRYALEQQLNDYKAQTETLSEEIERMKLPSIQTVDNESQTVDEQSEKLTKGHKKLKRTYDGFQEKIQELVSKRPDLFEGISEETNERLNQLISTVENQTKQITDLQNERDHLISSSLSPSIIEDYQMKYDQLQQTFIENEAERISLQEHLDELRETLSKYESSIEQTLQSNQSECQHIQVQTDDDNEMSPSPANPTAFEIKHRMHTIDSEIQTDDYQYEKMKAALAKFEEKIHGIVEERRDLFDGISDETDDRLDHLISTLENQATQISTAEIERNEIEEQLRNEIKQLENSISACQHELESERRIRVEQLTTAPPVEEIGSSVIEEYEKQINELHSTLSENDKDRLVLQDRLNQVETELQKLSDDHTSLEQERDILAQQSQQEIAQLRGEISELKQVPEYQHVDVQTDEDMKSLDQMIEQLKDLDERNAFLITTLENQKNIVEEHPKLVEELEKYMSKIIVTHDSEIQTDDDQHQQLFEDNLRLKSTIETIENKIDQYVNTRSDVFGDDLNARLESIISLANKQPALNHESVGLSDSSFNDRSNESDDWFDASPVVKTSSANDIEAVKNKILQMIENHLTLFSASNENLCEDLRQIFSVITDLQARVKELQSAFDTYRNETENKGLTEMHRSYSYQSNDADTQTLGLSIIEEHQKQIEKLQENESGYQREIQRLIEERDQARDLLHQYKKRKNRRTNFEQSSSENSNRQRDSHEQILAYQSQISNLEHERLSLIQQIEQLTSQPSKTDIENQTLAKKDLLSTASADQSISRHIFEQEMLAWSNESEELRRLVKQIQIENKKLKGIILKFENMVLDYVHENERLKQENQNLSLHAIHHPTSETDHSERDICYLTLKWLTYEVAQRTAKPNAEQLFVLTTDESDRHVNENEQRIRHLTSQNERLKNQLESYTIQFKHLQHDTTMKTQEISNLKDDIERLRTNEIQYRLEADRLKTELQDDQIKIQQLEHDLSDWKFKQSNQNTESIENLRELLDLKERELNALKDKLDYTKQTHQIELQEAMKAKQFSLDNVKHYEQAEVRYKEKRRELDARLARFCTITRPLLDNSSLFLQNPIINIDELRKLIREADTEERVSTSLNPIRDCLSLLEAQMRDLHHGIIENHARRSKRWKYKLGFECLSCESRWEVTHDIRDLQEACLDPSRFLESSIVEPMAGCSCPIMIDFVESDVRLCVDDIVDDVIARTTVK</sequence>
<feature type="coiled-coil region" evidence="1">
    <location>
        <begin position="3001"/>
        <end position="3160"/>
    </location>
</feature>
<feature type="coiled-coil region" evidence="1">
    <location>
        <begin position="3428"/>
        <end position="3602"/>
    </location>
</feature>
<feature type="coiled-coil region" evidence="1">
    <location>
        <begin position="1740"/>
        <end position="1849"/>
    </location>
</feature>
<evidence type="ECO:0000313" key="3">
    <source>
        <dbReference type="EMBL" id="CAF0953569.1"/>
    </source>
</evidence>
<feature type="region of interest" description="Disordered" evidence="2">
    <location>
        <begin position="3322"/>
        <end position="3352"/>
    </location>
</feature>
<name>A0A814DEP1_ADIRI</name>
<feature type="coiled-coil region" evidence="1">
    <location>
        <begin position="1241"/>
        <end position="1317"/>
    </location>
</feature>
<feature type="coiled-coil region" evidence="1">
    <location>
        <begin position="4466"/>
        <end position="4634"/>
    </location>
</feature>
<feature type="coiled-coil region" evidence="1">
    <location>
        <begin position="672"/>
        <end position="721"/>
    </location>
</feature>
<feature type="coiled-coil region" evidence="1">
    <location>
        <begin position="213"/>
        <end position="254"/>
    </location>
</feature>
<feature type="coiled-coil region" evidence="1">
    <location>
        <begin position="2538"/>
        <end position="2615"/>
    </location>
</feature>
<feature type="coiled-coil region" evidence="1">
    <location>
        <begin position="1380"/>
        <end position="1429"/>
    </location>
</feature>
<feature type="region of interest" description="Disordered" evidence="2">
    <location>
        <begin position="4270"/>
        <end position="4294"/>
    </location>
</feature>
<feature type="coiled-coil region" evidence="1">
    <location>
        <begin position="2352"/>
        <end position="2472"/>
    </location>
</feature>
<dbReference type="OrthoDB" id="10052248at2759"/>
<feature type="coiled-coil region" evidence="1">
    <location>
        <begin position="1890"/>
        <end position="1924"/>
    </location>
</feature>
<evidence type="ECO:0000256" key="2">
    <source>
        <dbReference type="SAM" id="MobiDB-lite"/>
    </source>
</evidence>